<accession>A0ABU5ICK6</accession>
<gene>
    <name evidence="1" type="ORF">SM757_09685</name>
</gene>
<sequence>MTRHTLEWATIGSRARARYQGGLGRPMCVLCANTGLRITGRYTLDAFSEPLCTPQPLLRGDEYAGASLFFQSRFLGGLAPFMEATGALLAAGAWLVDA</sequence>
<comment type="caution">
    <text evidence="1">The sequence shown here is derived from an EMBL/GenBank/DDBJ whole genome shotgun (WGS) entry which is preliminary data.</text>
</comment>
<dbReference type="RefSeq" id="WP_322465278.1">
    <property type="nucleotide sequence ID" value="NZ_JAXOJX010000012.1"/>
</dbReference>
<dbReference type="EMBL" id="JAXOJX010000012">
    <property type="protein sequence ID" value="MDZ5456841.1"/>
    <property type="molecule type" value="Genomic_DNA"/>
</dbReference>
<evidence type="ECO:0000313" key="1">
    <source>
        <dbReference type="EMBL" id="MDZ5456841.1"/>
    </source>
</evidence>
<organism evidence="1 2">
    <name type="scientific">Azohydromonas lata</name>
    <dbReference type="NCBI Taxonomy" id="45677"/>
    <lineage>
        <taxon>Bacteria</taxon>
        <taxon>Pseudomonadati</taxon>
        <taxon>Pseudomonadota</taxon>
        <taxon>Betaproteobacteria</taxon>
        <taxon>Burkholderiales</taxon>
        <taxon>Sphaerotilaceae</taxon>
        <taxon>Azohydromonas</taxon>
    </lineage>
</organism>
<evidence type="ECO:0000313" key="2">
    <source>
        <dbReference type="Proteomes" id="UP001293718"/>
    </source>
</evidence>
<protein>
    <submittedName>
        <fullName evidence="1">Uncharacterized protein</fullName>
    </submittedName>
</protein>
<name>A0ABU5ICK6_9BURK</name>
<dbReference type="Proteomes" id="UP001293718">
    <property type="component" value="Unassembled WGS sequence"/>
</dbReference>
<proteinExistence type="predicted"/>
<reference evidence="1 2" key="1">
    <citation type="submission" date="2023-11" db="EMBL/GenBank/DDBJ databases">
        <title>Draft genome of Azohydromonas lata strain H1 (DSM1123), a polyhydroxyalkanoate producer.</title>
        <authorList>
            <person name="Traversa D."/>
            <person name="D'Addabbo P."/>
            <person name="Pazzani C."/>
            <person name="Manzari C."/>
            <person name="Chiara M."/>
            <person name="Scrascia M."/>
        </authorList>
    </citation>
    <scope>NUCLEOTIDE SEQUENCE [LARGE SCALE GENOMIC DNA]</scope>
    <source>
        <strain evidence="1 2">H1</strain>
    </source>
</reference>
<keyword evidence="2" id="KW-1185">Reference proteome</keyword>